<name>A0ABQ0JK44_9VIBR</name>
<organism evidence="1 2">
    <name type="scientific">Vibrio variabilis</name>
    <dbReference type="NCBI Taxonomy" id="990271"/>
    <lineage>
        <taxon>Bacteria</taxon>
        <taxon>Pseudomonadati</taxon>
        <taxon>Pseudomonadota</taxon>
        <taxon>Gammaproteobacteria</taxon>
        <taxon>Vibrionales</taxon>
        <taxon>Vibrionaceae</taxon>
        <taxon>Vibrio</taxon>
    </lineage>
</organism>
<evidence type="ECO:0000313" key="1">
    <source>
        <dbReference type="EMBL" id="GAL29125.1"/>
    </source>
</evidence>
<gene>
    <name evidence="1" type="ORF">JCM19239_7173</name>
</gene>
<comment type="caution">
    <text evidence="1">The sequence shown here is derived from an EMBL/GenBank/DDBJ whole genome shotgun (WGS) entry which is preliminary data.</text>
</comment>
<dbReference type="Proteomes" id="UP000029223">
    <property type="component" value="Unassembled WGS sequence"/>
</dbReference>
<evidence type="ECO:0000313" key="2">
    <source>
        <dbReference type="Proteomes" id="UP000029223"/>
    </source>
</evidence>
<reference evidence="2" key="1">
    <citation type="submission" date="2014-09" db="EMBL/GenBank/DDBJ databases">
        <title>Vibrio variabilis JCM 19239. (C206) whole genome shotgun sequence.</title>
        <authorList>
            <person name="Sawabe T."/>
            <person name="Meirelles P."/>
            <person name="Nakanishi M."/>
            <person name="Sayaka M."/>
            <person name="Hattori M."/>
            <person name="Ohkuma M."/>
        </authorList>
    </citation>
    <scope>NUCLEOTIDE SEQUENCE [LARGE SCALE GENOMIC DNA]</scope>
    <source>
        <strain evidence="2">JCM 19239</strain>
    </source>
</reference>
<protein>
    <submittedName>
        <fullName evidence="1">Uncharacterized protein</fullName>
    </submittedName>
</protein>
<proteinExistence type="predicted"/>
<sequence>MLMCEVHDRNVADFNVVEPIRENGFYYIFEYIRFVLLI</sequence>
<keyword evidence="2" id="KW-1185">Reference proteome</keyword>
<dbReference type="EMBL" id="BBMS01000057">
    <property type="protein sequence ID" value="GAL29125.1"/>
    <property type="molecule type" value="Genomic_DNA"/>
</dbReference>
<accession>A0ABQ0JK44</accession>